<sequence>MAELWILRALVFPLFVVTALTDENKDYDFREFLKEGKKIWVFNTTEPGNVTCKWDYINKIQGSNVSFIRHFKNNTEISNEVLEGVLFNWDNLEPKEGELYDSMKVKISAEHEIEEILEFVDDNGRCAVVKVMNVVNFNTDASKIWRELRVTNPEEGVKPSSECWKRFDDAVNITSKFGRKWRESYINCKLNPSGNN</sequence>
<proteinExistence type="evidence at transcript level"/>
<dbReference type="EMBL" id="GBZX01000289">
    <property type="protein sequence ID" value="JAG92451.1"/>
    <property type="molecule type" value="mRNA"/>
</dbReference>
<evidence type="ECO:0000313" key="2">
    <source>
        <dbReference type="EMBL" id="JAG92451.1"/>
    </source>
</evidence>
<name>A0A0C9RXT2_AMBAM</name>
<feature type="chain" id="PRO_5002202412" evidence="1">
    <location>
        <begin position="22"/>
        <end position="196"/>
    </location>
</feature>
<accession>A0A0C9RXT2</accession>
<protein>
    <submittedName>
        <fullName evidence="2">Putative lipocalin-3 1</fullName>
    </submittedName>
</protein>
<organism evidence="2">
    <name type="scientific">Amblyomma americanum</name>
    <name type="common">Lone star tick</name>
    <dbReference type="NCBI Taxonomy" id="6943"/>
    <lineage>
        <taxon>Eukaryota</taxon>
        <taxon>Metazoa</taxon>
        <taxon>Ecdysozoa</taxon>
        <taxon>Arthropoda</taxon>
        <taxon>Chelicerata</taxon>
        <taxon>Arachnida</taxon>
        <taxon>Acari</taxon>
        <taxon>Parasitiformes</taxon>
        <taxon>Ixodida</taxon>
        <taxon>Ixodoidea</taxon>
        <taxon>Ixodidae</taxon>
        <taxon>Amblyomminae</taxon>
        <taxon>Amblyomma</taxon>
    </lineage>
</organism>
<dbReference type="AlphaFoldDB" id="A0A0C9RXT2"/>
<reference evidence="2" key="1">
    <citation type="journal article" date="2015" name="PLoS ONE">
        <title>An Insight into the Sialome of the Lone Star Tick, Amblyomma americanum, with a Glimpse on Its Time Dependent Gene Expression.</title>
        <authorList>
            <person name="Karim S."/>
            <person name="Ribeiro J.M."/>
        </authorList>
    </citation>
    <scope>NUCLEOTIDE SEQUENCE</scope>
    <source>
        <tissue evidence="2">Salivary gland</tissue>
    </source>
</reference>
<keyword evidence="1" id="KW-0732">Signal</keyword>
<evidence type="ECO:0000256" key="1">
    <source>
        <dbReference type="SAM" id="SignalP"/>
    </source>
</evidence>
<feature type="signal peptide" evidence="1">
    <location>
        <begin position="1"/>
        <end position="21"/>
    </location>
</feature>